<dbReference type="GeneID" id="62207815"/>
<dbReference type="Proteomes" id="UP000596902">
    <property type="component" value="Unassembled WGS sequence"/>
</dbReference>
<evidence type="ECO:0000313" key="2">
    <source>
        <dbReference type="EMBL" id="KAF7672559.1"/>
    </source>
</evidence>
<dbReference type="InterPro" id="IPR052895">
    <property type="entry name" value="HetReg/Transcr_Mod"/>
</dbReference>
<dbReference type="AlphaFoldDB" id="A0A8H7B045"/>
<accession>A0A8H7B045</accession>
<organism evidence="2 3">
    <name type="scientific">Alternaria burnsii</name>
    <dbReference type="NCBI Taxonomy" id="1187904"/>
    <lineage>
        <taxon>Eukaryota</taxon>
        <taxon>Fungi</taxon>
        <taxon>Dikarya</taxon>
        <taxon>Ascomycota</taxon>
        <taxon>Pezizomycotina</taxon>
        <taxon>Dothideomycetes</taxon>
        <taxon>Pleosporomycetidae</taxon>
        <taxon>Pleosporales</taxon>
        <taxon>Pleosporineae</taxon>
        <taxon>Pleosporaceae</taxon>
        <taxon>Alternaria</taxon>
        <taxon>Alternaria sect. Alternaria</taxon>
    </lineage>
</organism>
<evidence type="ECO:0000259" key="1">
    <source>
        <dbReference type="Pfam" id="PF06985"/>
    </source>
</evidence>
<name>A0A8H7B045_9PLEO</name>
<dbReference type="EMBL" id="JAAABM010000016">
    <property type="protein sequence ID" value="KAF7672559.1"/>
    <property type="molecule type" value="Genomic_DNA"/>
</dbReference>
<reference evidence="2" key="1">
    <citation type="submission" date="2020-01" db="EMBL/GenBank/DDBJ databases">
        <authorList>
            <person name="Feng Z.H.Z."/>
        </authorList>
    </citation>
    <scope>NUCLEOTIDE SEQUENCE</scope>
    <source>
        <strain evidence="2">CBS107.38</strain>
    </source>
</reference>
<dbReference type="InterPro" id="IPR010730">
    <property type="entry name" value="HET"/>
</dbReference>
<protein>
    <recommendedName>
        <fullName evidence="1">Heterokaryon incompatibility domain-containing protein</fullName>
    </recommendedName>
</protein>
<reference evidence="2" key="2">
    <citation type="submission" date="2020-08" db="EMBL/GenBank/DDBJ databases">
        <title>Draft Genome Sequence of Cumin Blight Pathogen Alternaria burnsii.</title>
        <authorList>
            <person name="Feng Z."/>
        </authorList>
    </citation>
    <scope>NUCLEOTIDE SEQUENCE</scope>
    <source>
        <strain evidence="2">CBS107.38</strain>
    </source>
</reference>
<sequence length="605" mass="69380">MMAEYQHRPLDITTDQIRLVQLLPGDDEPLHVKIIICPITEKAFTALSYTWGSPDPSHAIECEGETIRIMPNLHRFLQLLRRSGHLEPLWFDYLCVDQRNLEERTHFVSIMATIYHAAQQTLCWIGDENVTPLQDLISKTHEMVDYKGAMIQCLSEVDILHSRYRIVERDLEVCGKEVKMLDSSIWHNLNAFLNHGYFDRFVKFCSQFSADLLSSRLWIIQDIVCSRNPAIFGLEVDIPWSELAKSLLALLLLSTKSQPRSPAAMFVVLCEAMRCGYSEVEGKRMELVDLLLALRTRPCRCSDSRDYVYSAYSIATVTSPGQSPGIDYRMTPEAVFSRASQHLNHLSSQPLSLSLTDNIHSRLPSWSTNWEARTERFLLNHPASNFSASRRPNAGDSSVEPVVSAGKMRAQRMRCNGFIVDAIRRTSDYLPPRHHCDHYDVNDHCFFFANWYEFATDNLNLPENDVLLYYADTIQARGCGHVWENAEITPQDRMQKARAFLDFLSSEDADESDLTNSVRLFHAACFPSHDRRFAITRKDRFCLVPKNTQSGDLVCIPHNSRVPYIFRPRTEGGGFINIGETYVHGMMQGQSSEPKDWEEKEFSLY</sequence>
<feature type="domain" description="Heterokaryon incompatibility" evidence="1">
    <location>
        <begin position="44"/>
        <end position="221"/>
    </location>
</feature>
<dbReference type="PANTHER" id="PTHR24148:SF73">
    <property type="entry name" value="HET DOMAIN PROTEIN (AFU_ORTHOLOGUE AFUA_8G01020)"/>
    <property type="match status" value="1"/>
</dbReference>
<dbReference type="PANTHER" id="PTHR24148">
    <property type="entry name" value="ANKYRIN REPEAT DOMAIN-CONTAINING PROTEIN 39 HOMOLOG-RELATED"/>
    <property type="match status" value="1"/>
</dbReference>
<keyword evidence="3" id="KW-1185">Reference proteome</keyword>
<dbReference type="Pfam" id="PF06985">
    <property type="entry name" value="HET"/>
    <property type="match status" value="1"/>
</dbReference>
<dbReference type="Pfam" id="PF26639">
    <property type="entry name" value="Het-6_barrel"/>
    <property type="match status" value="1"/>
</dbReference>
<evidence type="ECO:0000313" key="3">
    <source>
        <dbReference type="Proteomes" id="UP000596902"/>
    </source>
</evidence>
<gene>
    <name evidence="2" type="ORF">GT037_009590</name>
</gene>
<proteinExistence type="predicted"/>
<dbReference type="RefSeq" id="XP_038782912.1">
    <property type="nucleotide sequence ID" value="XM_038934637.1"/>
</dbReference>
<comment type="caution">
    <text evidence="2">The sequence shown here is derived from an EMBL/GenBank/DDBJ whole genome shotgun (WGS) entry which is preliminary data.</text>
</comment>